<evidence type="ECO:0000256" key="6">
    <source>
        <dbReference type="ARBA" id="ARBA00023237"/>
    </source>
</evidence>
<evidence type="ECO:0000256" key="2">
    <source>
        <dbReference type="ARBA" id="ARBA00022452"/>
    </source>
</evidence>
<dbReference type="InterPro" id="IPR057556">
    <property type="entry name" value="TPR_Slam"/>
</dbReference>
<evidence type="ECO:0000259" key="8">
    <source>
        <dbReference type="Pfam" id="PF04575"/>
    </source>
</evidence>
<keyword evidence="2" id="KW-1134">Transmembrane beta strand</keyword>
<protein>
    <recommendedName>
        <fullName evidence="12">DUF560 domain-containing protein</fullName>
    </recommendedName>
</protein>
<feature type="domain" description="Surface lipoprotein assembly modifier C-terminal" evidence="8">
    <location>
        <begin position="111"/>
        <end position="402"/>
    </location>
</feature>
<evidence type="ECO:0000256" key="3">
    <source>
        <dbReference type="ARBA" id="ARBA00022692"/>
    </source>
</evidence>
<keyword evidence="4" id="KW-0732">Signal</keyword>
<dbReference type="Proteomes" id="UP000229329">
    <property type="component" value="Unassembled WGS sequence"/>
</dbReference>
<dbReference type="OrthoDB" id="6655393at2"/>
<proteinExistence type="inferred from homology"/>
<dbReference type="Gene3D" id="1.25.40.10">
    <property type="entry name" value="Tetratricopeptide repeat domain"/>
    <property type="match status" value="1"/>
</dbReference>
<comment type="caution">
    <text evidence="10">The sequence shown here is derived from an EMBL/GenBank/DDBJ whole genome shotgun (WGS) entry which is preliminary data.</text>
</comment>
<feature type="domain" description="Surface lipoprotein assembly modifier N-terminal TPR repeats region" evidence="9">
    <location>
        <begin position="2"/>
        <end position="81"/>
    </location>
</feature>
<name>A0A2M8S274_9PAST</name>
<evidence type="ECO:0000313" key="10">
    <source>
        <dbReference type="EMBL" id="PJG85235.1"/>
    </source>
</evidence>
<organism evidence="10 11">
    <name type="scientific">Conservatibacter flavescens</name>
    <dbReference type="NCBI Taxonomy" id="28161"/>
    <lineage>
        <taxon>Bacteria</taxon>
        <taxon>Pseudomonadati</taxon>
        <taxon>Pseudomonadota</taxon>
        <taxon>Gammaproteobacteria</taxon>
        <taxon>Pasteurellales</taxon>
        <taxon>Pasteurellaceae</taxon>
        <taxon>Conservatibacter</taxon>
    </lineage>
</organism>
<evidence type="ECO:0000256" key="4">
    <source>
        <dbReference type="ARBA" id="ARBA00022729"/>
    </source>
</evidence>
<keyword evidence="3" id="KW-0812">Transmembrane</keyword>
<dbReference type="InterPro" id="IPR007655">
    <property type="entry name" value="Slam_C"/>
</dbReference>
<sequence length="402" mass="47349">MLIQQNWQALKPLLAQYQIQPNRDEILIRYAQGALARAEKDYPQAVKLYQQITVDNPNLIYPQFDLGVMLFENKQYLQAEQTLKQVQPYLSVEMQKLTDRYLQAIEQAQGWQMDFRLQYIQTDNVNNASSQREIQLGGMTFIKEEGSLPQKATGFRYGIGASKETNLSGHYFLTLNGDIGGVHYWDNQDYNEKSLYFSTGLKYRSYIHTASISPFWEQNWLGSARYSQNYGVNIAYSRELSDKFSLSNRFTHTQKRYKDKNTAARYDGYLNGLNSTLYYYLNPNITLFVGADFQREINRDKAESSNKWGGNIGTILRAKQIGLRLSGGYFKRHFRANNFYTQNQYKRLDKERQFNASIWHEKLQWKGFVPKLNYKYRRIDSNIPQFYARQNSEWFMTVEKVF</sequence>
<dbReference type="Pfam" id="PF04575">
    <property type="entry name" value="SlipAM"/>
    <property type="match status" value="1"/>
</dbReference>
<evidence type="ECO:0008006" key="12">
    <source>
        <dbReference type="Google" id="ProtNLM"/>
    </source>
</evidence>
<dbReference type="InterPro" id="IPR011990">
    <property type="entry name" value="TPR-like_helical_dom_sf"/>
</dbReference>
<keyword evidence="5" id="KW-0472">Membrane</keyword>
<evidence type="ECO:0000256" key="7">
    <source>
        <dbReference type="ARBA" id="ARBA00023609"/>
    </source>
</evidence>
<evidence type="ECO:0000256" key="1">
    <source>
        <dbReference type="ARBA" id="ARBA00004571"/>
    </source>
</evidence>
<keyword evidence="6" id="KW-0998">Cell outer membrane</keyword>
<evidence type="ECO:0000313" key="11">
    <source>
        <dbReference type="Proteomes" id="UP000229329"/>
    </source>
</evidence>
<evidence type="ECO:0000256" key="5">
    <source>
        <dbReference type="ARBA" id="ARBA00023136"/>
    </source>
</evidence>
<dbReference type="Pfam" id="PF24575">
    <property type="entry name" value="TPR_Slam"/>
    <property type="match status" value="1"/>
</dbReference>
<accession>A0A2M8S274</accession>
<dbReference type="EMBL" id="PHHA01000018">
    <property type="protein sequence ID" value="PJG85235.1"/>
    <property type="molecule type" value="Genomic_DNA"/>
</dbReference>
<gene>
    <name evidence="10" type="ORF">CVP05_07730</name>
</gene>
<reference evidence="10 11" key="1">
    <citation type="submission" date="2017-11" db="EMBL/GenBank/DDBJ databases">
        <title>Reclassification of Bisgaard taxon 7 as Conservatibacter flavescens gen. nov., sp. nov.</title>
        <authorList>
            <person name="Christensen H."/>
        </authorList>
    </citation>
    <scope>NUCLEOTIDE SEQUENCE [LARGE SCALE GENOMIC DNA]</scope>
    <source>
        <strain evidence="10 11">7_4</strain>
    </source>
</reference>
<keyword evidence="11" id="KW-1185">Reference proteome</keyword>
<comment type="similarity">
    <text evidence="7">Belongs to the Slam family.</text>
</comment>
<dbReference type="GO" id="GO:0009279">
    <property type="term" value="C:cell outer membrane"/>
    <property type="evidence" value="ECO:0007669"/>
    <property type="project" value="UniProtKB-SubCell"/>
</dbReference>
<comment type="subcellular location">
    <subcellularLocation>
        <location evidence="1">Cell outer membrane</location>
        <topology evidence="1">Multi-pass membrane protein</topology>
    </subcellularLocation>
</comment>
<dbReference type="AlphaFoldDB" id="A0A2M8S274"/>
<dbReference type="SUPFAM" id="SSF48452">
    <property type="entry name" value="TPR-like"/>
    <property type="match status" value="1"/>
</dbReference>
<evidence type="ECO:0000259" key="9">
    <source>
        <dbReference type="Pfam" id="PF24575"/>
    </source>
</evidence>